<keyword evidence="1 4" id="KW-0732">Signal</keyword>
<dbReference type="InterPro" id="IPR045860">
    <property type="entry name" value="Snake_toxin-like_sf"/>
</dbReference>
<keyword evidence="3" id="KW-1133">Transmembrane helix</keyword>
<evidence type="ECO:0000256" key="2">
    <source>
        <dbReference type="ARBA" id="ARBA00023157"/>
    </source>
</evidence>
<comment type="caution">
    <text evidence="6">The sequence shown here is derived from an EMBL/GenBank/DDBJ whole genome shotgun (WGS) entry which is preliminary data.</text>
</comment>
<feature type="signal peptide" evidence="4">
    <location>
        <begin position="1"/>
        <end position="20"/>
    </location>
</feature>
<dbReference type="CDD" id="cd23553">
    <property type="entry name" value="TFP_LU_ECD_Ly6PGE"/>
    <property type="match status" value="1"/>
</dbReference>
<evidence type="ECO:0000256" key="4">
    <source>
        <dbReference type="SAM" id="SignalP"/>
    </source>
</evidence>
<gene>
    <name evidence="6" type="ORF">PMEA_00019339</name>
</gene>
<dbReference type="SUPFAM" id="SSF57302">
    <property type="entry name" value="Snake toxin-like"/>
    <property type="match status" value="1"/>
</dbReference>
<proteinExistence type="predicted"/>
<feature type="domain" description="UPAR/Ly6" evidence="5">
    <location>
        <begin position="20"/>
        <end position="102"/>
    </location>
</feature>
<accession>A0AAU9X8N9</accession>
<dbReference type="PANTHER" id="PTHR10036">
    <property type="entry name" value="CD59 GLYCOPROTEIN"/>
    <property type="match status" value="1"/>
</dbReference>
<reference evidence="6 7" key="1">
    <citation type="submission" date="2022-05" db="EMBL/GenBank/DDBJ databases">
        <authorList>
            <consortium name="Genoscope - CEA"/>
            <person name="William W."/>
        </authorList>
    </citation>
    <scope>NUCLEOTIDE SEQUENCE [LARGE SCALE GENOMIC DNA]</scope>
</reference>
<evidence type="ECO:0000256" key="1">
    <source>
        <dbReference type="ARBA" id="ARBA00022729"/>
    </source>
</evidence>
<dbReference type="PANTHER" id="PTHR10036:SF3">
    <property type="entry name" value="PROTEIN SLEEPLESS-RELATED"/>
    <property type="match status" value="1"/>
</dbReference>
<name>A0AAU9X8N9_9CNID</name>
<evidence type="ECO:0000313" key="7">
    <source>
        <dbReference type="Proteomes" id="UP001159428"/>
    </source>
</evidence>
<evidence type="ECO:0000256" key="3">
    <source>
        <dbReference type="SAM" id="Phobius"/>
    </source>
</evidence>
<dbReference type="AlphaFoldDB" id="A0AAU9X8N9"/>
<dbReference type="Pfam" id="PF00021">
    <property type="entry name" value="UPAR_LY6"/>
    <property type="match status" value="1"/>
</dbReference>
<keyword evidence="2" id="KW-1015">Disulfide bond</keyword>
<dbReference type="InterPro" id="IPR016054">
    <property type="entry name" value="LY6_UPA_recep-like"/>
</dbReference>
<feature type="transmembrane region" description="Helical" evidence="3">
    <location>
        <begin position="104"/>
        <end position="125"/>
    </location>
</feature>
<keyword evidence="3" id="KW-0472">Membrane</keyword>
<evidence type="ECO:0000313" key="6">
    <source>
        <dbReference type="EMBL" id="CAH3140344.1"/>
    </source>
</evidence>
<organism evidence="6 7">
    <name type="scientific">Pocillopora meandrina</name>
    <dbReference type="NCBI Taxonomy" id="46732"/>
    <lineage>
        <taxon>Eukaryota</taxon>
        <taxon>Metazoa</taxon>
        <taxon>Cnidaria</taxon>
        <taxon>Anthozoa</taxon>
        <taxon>Hexacorallia</taxon>
        <taxon>Scleractinia</taxon>
        <taxon>Astrocoeniina</taxon>
        <taxon>Pocilloporidae</taxon>
        <taxon>Pocillopora</taxon>
    </lineage>
</organism>
<protein>
    <recommendedName>
        <fullName evidence="5">UPAR/Ly6 domain-containing protein</fullName>
    </recommendedName>
</protein>
<evidence type="ECO:0000259" key="5">
    <source>
        <dbReference type="Pfam" id="PF00021"/>
    </source>
</evidence>
<feature type="chain" id="PRO_5043605928" description="UPAR/Ly6 domain-containing protein" evidence="4">
    <location>
        <begin position="21"/>
        <end position="127"/>
    </location>
</feature>
<dbReference type="EMBL" id="CALNXJ010000034">
    <property type="protein sequence ID" value="CAH3140344.1"/>
    <property type="molecule type" value="Genomic_DNA"/>
</dbReference>
<dbReference type="Proteomes" id="UP001159428">
    <property type="component" value="Unassembled WGS sequence"/>
</dbReference>
<sequence length="127" mass="13372">MKLWFVAAILISVAFPSVLGLKCMTCTSAESWDKCEGKSTTCVAPMADKCVKTYLKVGSVETFTRSCGSDASCDKETNPTCKAASGSFECKIDCCTGDDCNAGAATRISGILLLSCALASLMMFFKA</sequence>
<keyword evidence="3" id="KW-0812">Transmembrane</keyword>
<keyword evidence="7" id="KW-1185">Reference proteome</keyword>
<dbReference type="Gene3D" id="2.10.60.10">
    <property type="entry name" value="CD59"/>
    <property type="match status" value="1"/>
</dbReference>